<dbReference type="EMBL" id="FMJB01000034">
    <property type="protein sequence ID" value="SCM66699.1"/>
    <property type="molecule type" value="Genomic_DNA"/>
</dbReference>
<accession>A0A1M4MVZ1</accession>
<sequence>MTAELETRWNRALQRVQEIEHKLAQHDMASPAGTPLPTEDLAVLGANLERIWFALSFAPVRMCNKGSSYWRCRFGGYLWTPASRSAAFHVAGSNCVSAS</sequence>
<dbReference type="AlphaFoldDB" id="A0A1M4MVZ1"/>
<evidence type="ECO:0000313" key="2">
    <source>
        <dbReference type="Proteomes" id="UP000184085"/>
    </source>
</evidence>
<organism evidence="1 2">
    <name type="scientific">Donghicola eburneus</name>
    <dbReference type="NCBI Taxonomy" id="393278"/>
    <lineage>
        <taxon>Bacteria</taxon>
        <taxon>Pseudomonadati</taxon>
        <taxon>Pseudomonadota</taxon>
        <taxon>Alphaproteobacteria</taxon>
        <taxon>Rhodobacterales</taxon>
        <taxon>Roseobacteraceae</taxon>
        <taxon>Donghicola</taxon>
    </lineage>
</organism>
<name>A0A1M4MVZ1_9RHOB</name>
<dbReference type="Proteomes" id="UP000184085">
    <property type="component" value="Unassembled WGS sequence"/>
</dbReference>
<proteinExistence type="predicted"/>
<reference evidence="2" key="1">
    <citation type="submission" date="2016-09" db="EMBL/GenBank/DDBJ databases">
        <authorList>
            <person name="Wibberg D."/>
        </authorList>
    </citation>
    <scope>NUCLEOTIDE SEQUENCE [LARGE SCALE GENOMIC DNA]</scope>
</reference>
<gene>
    <name evidence="1" type="ORF">KARMA_0879</name>
</gene>
<keyword evidence="2" id="KW-1185">Reference proteome</keyword>
<evidence type="ECO:0000313" key="1">
    <source>
        <dbReference type="EMBL" id="SCM66699.1"/>
    </source>
</evidence>
<protein>
    <submittedName>
        <fullName evidence="1">Transposase</fullName>
    </submittedName>
</protein>